<dbReference type="GO" id="GO:0006152">
    <property type="term" value="P:purine nucleoside catabolic process"/>
    <property type="evidence" value="ECO:0007669"/>
    <property type="project" value="TreeGrafter"/>
</dbReference>
<evidence type="ECO:0000259" key="3">
    <source>
        <dbReference type="Pfam" id="PF01156"/>
    </source>
</evidence>
<feature type="domain" description="Inosine/uridine-preferring nucleoside hydrolase" evidence="3">
    <location>
        <begin position="13"/>
        <end position="297"/>
    </location>
</feature>
<organism evidence="4 5">
    <name type="scientific">Neobacillus niacini</name>
    <dbReference type="NCBI Taxonomy" id="86668"/>
    <lineage>
        <taxon>Bacteria</taxon>
        <taxon>Bacillati</taxon>
        <taxon>Bacillota</taxon>
        <taxon>Bacilli</taxon>
        <taxon>Bacillales</taxon>
        <taxon>Bacillaceae</taxon>
        <taxon>Neobacillus</taxon>
    </lineage>
</organism>
<evidence type="ECO:0000313" key="4">
    <source>
        <dbReference type="EMBL" id="NYE04617.1"/>
    </source>
</evidence>
<reference evidence="5" key="1">
    <citation type="submission" date="2020-07" db="EMBL/GenBank/DDBJ databases">
        <authorList>
            <person name="Partida-Martinez L."/>
            <person name="Huntemann M."/>
            <person name="Clum A."/>
            <person name="Wang J."/>
            <person name="Palaniappan K."/>
            <person name="Ritter S."/>
            <person name="Chen I.-M."/>
            <person name="Stamatis D."/>
            <person name="Reddy T."/>
            <person name="O'Malley R."/>
            <person name="Daum C."/>
            <person name="Shapiro N."/>
            <person name="Ivanova N."/>
            <person name="Kyrpides N."/>
            <person name="Woyke T."/>
        </authorList>
    </citation>
    <scope>NUCLEOTIDE SEQUENCE [LARGE SCALE GENOMIC DNA]</scope>
    <source>
        <strain evidence="5">AT2.8</strain>
    </source>
</reference>
<dbReference type="Proteomes" id="UP000548423">
    <property type="component" value="Unassembled WGS sequence"/>
</dbReference>
<gene>
    <name evidence="4" type="ORF">F4694_001366</name>
</gene>
<dbReference type="InterPro" id="IPR001910">
    <property type="entry name" value="Inosine/uridine_hydrolase_dom"/>
</dbReference>
<dbReference type="PANTHER" id="PTHR12304">
    <property type="entry name" value="INOSINE-URIDINE PREFERRING NUCLEOSIDE HYDROLASE"/>
    <property type="match status" value="1"/>
</dbReference>
<dbReference type="Gene3D" id="3.90.245.10">
    <property type="entry name" value="Ribonucleoside hydrolase-like"/>
    <property type="match status" value="1"/>
</dbReference>
<dbReference type="CDD" id="cd00455">
    <property type="entry name" value="nuc_hydro"/>
    <property type="match status" value="1"/>
</dbReference>
<dbReference type="InterPro" id="IPR036452">
    <property type="entry name" value="Ribo_hydro-like"/>
</dbReference>
<evidence type="ECO:0000313" key="5">
    <source>
        <dbReference type="Proteomes" id="UP000548423"/>
    </source>
</evidence>
<accession>A0A852TA10</accession>
<evidence type="ECO:0000256" key="2">
    <source>
        <dbReference type="ARBA" id="ARBA00023295"/>
    </source>
</evidence>
<evidence type="ECO:0000256" key="1">
    <source>
        <dbReference type="ARBA" id="ARBA00022801"/>
    </source>
</evidence>
<protein>
    <submittedName>
        <fullName evidence="4">Purine nucleosidase</fullName>
        <ecNumber evidence="4">3.2.2.1</ecNumber>
    </submittedName>
</protein>
<keyword evidence="2 4" id="KW-0326">Glycosidase</keyword>
<dbReference type="AlphaFoldDB" id="A0A852TA10"/>
<dbReference type="GO" id="GO:0005829">
    <property type="term" value="C:cytosol"/>
    <property type="evidence" value="ECO:0007669"/>
    <property type="project" value="TreeGrafter"/>
</dbReference>
<dbReference type="EMBL" id="JACCBX010000003">
    <property type="protein sequence ID" value="NYE04617.1"/>
    <property type="molecule type" value="Genomic_DNA"/>
</dbReference>
<dbReference type="InterPro" id="IPR023186">
    <property type="entry name" value="IUNH"/>
</dbReference>
<dbReference type="PANTHER" id="PTHR12304:SF4">
    <property type="entry name" value="URIDINE NUCLEOSIDASE"/>
    <property type="match status" value="1"/>
</dbReference>
<reference evidence="5" key="2">
    <citation type="submission" date="2020-08" db="EMBL/GenBank/DDBJ databases">
        <title>The Agave Microbiome: Exploring the role of microbial communities in plant adaptations to desert environments.</title>
        <authorList>
            <person name="Partida-Martinez L.P."/>
        </authorList>
    </citation>
    <scope>NUCLEOTIDE SEQUENCE [LARGE SCALE GENOMIC DNA]</scope>
    <source>
        <strain evidence="5">AT2.8</strain>
    </source>
</reference>
<dbReference type="EC" id="3.2.2.1" evidence="4"/>
<dbReference type="SUPFAM" id="SSF53590">
    <property type="entry name" value="Nucleoside hydrolase"/>
    <property type="match status" value="1"/>
</dbReference>
<sequence>MKMCGGDAMAYNVLLFTDPGIDDSFAIMYALLNPDINLVGIVSGYGNTPKEQSIKNTAYLIDLAGREDIPIIAGAAGPLSGEPVQFYPGIHGPEGLGPIKPPESLQKVEVHDINKILEIINEYKDNIIIVNVGRLTELALMFILYGNNALKNVNAFYIMGGAFLVPGNISAEAEANFYSDSIASNIVMEKAHNIYLYPLNITNKAIITPDVIDFLSENSPTPFRPLLKPAFDYYFKAYQKNVPGIKGAPLHDVVPLMALTNPEFVKYIPKRVRVEEFGNAKGKSIADFRPKPDPEPPETLDYIGMEADIQKFVINFMEVFLKGDYEKN</sequence>
<comment type="caution">
    <text evidence="4">The sequence shown here is derived from an EMBL/GenBank/DDBJ whole genome shotgun (WGS) entry which is preliminary data.</text>
</comment>
<name>A0A852TA10_9BACI</name>
<dbReference type="GO" id="GO:0008477">
    <property type="term" value="F:purine nucleosidase activity"/>
    <property type="evidence" value="ECO:0007669"/>
    <property type="project" value="UniProtKB-EC"/>
</dbReference>
<proteinExistence type="predicted"/>
<keyword evidence="1 4" id="KW-0378">Hydrolase</keyword>
<dbReference type="Pfam" id="PF01156">
    <property type="entry name" value="IU_nuc_hydro"/>
    <property type="match status" value="1"/>
</dbReference>